<organism evidence="3 4">
    <name type="scientific">Zeaxanthinibacter enoshimensis</name>
    <dbReference type="NCBI Taxonomy" id="392009"/>
    <lineage>
        <taxon>Bacteria</taxon>
        <taxon>Pseudomonadati</taxon>
        <taxon>Bacteroidota</taxon>
        <taxon>Flavobacteriia</taxon>
        <taxon>Flavobacteriales</taxon>
        <taxon>Flavobacteriaceae</taxon>
        <taxon>Zeaxanthinibacter</taxon>
    </lineage>
</organism>
<dbReference type="Proteomes" id="UP000295468">
    <property type="component" value="Unassembled WGS sequence"/>
</dbReference>
<dbReference type="PANTHER" id="PTHR43798">
    <property type="entry name" value="MONOACYLGLYCEROL LIPASE"/>
    <property type="match status" value="1"/>
</dbReference>
<evidence type="ECO:0000259" key="2">
    <source>
        <dbReference type="Pfam" id="PF12146"/>
    </source>
</evidence>
<dbReference type="SUPFAM" id="SSF53474">
    <property type="entry name" value="alpha/beta-Hydrolases"/>
    <property type="match status" value="1"/>
</dbReference>
<accession>A0A4R6TFG0</accession>
<feature type="domain" description="Serine aminopeptidase S33" evidence="2">
    <location>
        <begin position="77"/>
        <end position="197"/>
    </location>
</feature>
<dbReference type="Gene3D" id="3.40.50.1820">
    <property type="entry name" value="alpha/beta hydrolase"/>
    <property type="match status" value="1"/>
</dbReference>
<dbReference type="InterPro" id="IPR029058">
    <property type="entry name" value="AB_hydrolase_fold"/>
</dbReference>
<proteinExistence type="predicted"/>
<gene>
    <name evidence="3" type="ORF">CLV82_2494</name>
</gene>
<sequence>MKKHIRKYVPRAYGIFFNTVSHLHPGLAARQAFKTFSKVRKGRPTREQQEFLEQSKTTTEIVSGHKIQVYHWPGPGNTVLLVHGWESNSSRWKNLIHYLGDAGFNILAFDAPGHGNSSGQYLHVPLYSECLGYMAGKYQPEYIIGHSVGGMTTLYTHYRAPQLPIQKIVTIGSPSEFHEIMEHFKSLLTLNEKVMESLESYVRRRFGVRIEEFSSSKFIRESQVPGLLFHDRFDTITPYHASERVHRHWKNSILVTTEGLGHSMHQEEVNQKIISFLQE</sequence>
<dbReference type="InterPro" id="IPR050266">
    <property type="entry name" value="AB_hydrolase_sf"/>
</dbReference>
<dbReference type="GO" id="GO:0016020">
    <property type="term" value="C:membrane"/>
    <property type="evidence" value="ECO:0007669"/>
    <property type="project" value="TreeGrafter"/>
</dbReference>
<dbReference type="RefSeq" id="WP_133644642.1">
    <property type="nucleotide sequence ID" value="NZ_SNYI01000003.1"/>
</dbReference>
<dbReference type="OrthoDB" id="9785847at2"/>
<feature type="domain" description="Peptidase S33 tripeptidyl aminopeptidase-like C-terminal" evidence="1">
    <location>
        <begin position="222"/>
        <end position="278"/>
    </location>
</feature>
<dbReference type="InterPro" id="IPR022742">
    <property type="entry name" value="Hydrolase_4"/>
</dbReference>
<keyword evidence="4" id="KW-1185">Reference proteome</keyword>
<dbReference type="InterPro" id="IPR013595">
    <property type="entry name" value="Pept_S33_TAP-like_C"/>
</dbReference>
<reference evidence="3 4" key="1">
    <citation type="submission" date="2019-03" db="EMBL/GenBank/DDBJ databases">
        <title>Genomic Encyclopedia of Archaeal and Bacterial Type Strains, Phase II (KMG-II): from individual species to whole genera.</title>
        <authorList>
            <person name="Goeker M."/>
        </authorList>
    </citation>
    <scope>NUCLEOTIDE SEQUENCE [LARGE SCALE GENOMIC DNA]</scope>
    <source>
        <strain evidence="3 4">DSM 18435</strain>
    </source>
</reference>
<evidence type="ECO:0000259" key="1">
    <source>
        <dbReference type="Pfam" id="PF08386"/>
    </source>
</evidence>
<dbReference type="PANTHER" id="PTHR43798:SF33">
    <property type="entry name" value="HYDROLASE, PUTATIVE (AFU_ORTHOLOGUE AFUA_2G14860)-RELATED"/>
    <property type="match status" value="1"/>
</dbReference>
<dbReference type="Pfam" id="PF08386">
    <property type="entry name" value="Abhydrolase_4"/>
    <property type="match status" value="1"/>
</dbReference>
<dbReference type="AlphaFoldDB" id="A0A4R6TFG0"/>
<protein>
    <submittedName>
        <fullName evidence="3">Pimeloyl-ACP methyl ester carboxylesterase</fullName>
    </submittedName>
</protein>
<name>A0A4R6TFG0_9FLAO</name>
<comment type="caution">
    <text evidence="3">The sequence shown here is derived from an EMBL/GenBank/DDBJ whole genome shotgun (WGS) entry which is preliminary data.</text>
</comment>
<dbReference type="Pfam" id="PF12146">
    <property type="entry name" value="Hydrolase_4"/>
    <property type="match status" value="1"/>
</dbReference>
<dbReference type="EMBL" id="SNYI01000003">
    <property type="protein sequence ID" value="TDQ29045.1"/>
    <property type="molecule type" value="Genomic_DNA"/>
</dbReference>
<evidence type="ECO:0000313" key="3">
    <source>
        <dbReference type="EMBL" id="TDQ29045.1"/>
    </source>
</evidence>
<evidence type="ECO:0000313" key="4">
    <source>
        <dbReference type="Proteomes" id="UP000295468"/>
    </source>
</evidence>